<sequence>MTRSLELRVCIAHKSIPALVEQGMKYCCRMALHAEAQRHRVCRLLTKSALFMPDAAQTPYPTYKIVQTQYIAEFFVGLISGAHQAVLPLPSVLHGFNYSIETFSK</sequence>
<name>A0A377K079_ECOLX</name>
<evidence type="ECO:0000313" key="2">
    <source>
        <dbReference type="Proteomes" id="UP000254181"/>
    </source>
</evidence>
<protein>
    <submittedName>
        <fullName evidence="1">Uncharacterized protein</fullName>
    </submittedName>
</protein>
<evidence type="ECO:0000313" key="1">
    <source>
        <dbReference type="EMBL" id="STP16980.1"/>
    </source>
</evidence>
<accession>A0A377K079</accession>
<organism evidence="1 2">
    <name type="scientific">Escherichia coli</name>
    <dbReference type="NCBI Taxonomy" id="562"/>
    <lineage>
        <taxon>Bacteria</taxon>
        <taxon>Pseudomonadati</taxon>
        <taxon>Pseudomonadota</taxon>
        <taxon>Gammaproteobacteria</taxon>
        <taxon>Enterobacterales</taxon>
        <taxon>Enterobacteriaceae</taxon>
        <taxon>Escherichia</taxon>
    </lineage>
</organism>
<proteinExistence type="predicted"/>
<reference evidence="1 2" key="1">
    <citation type="submission" date="2018-06" db="EMBL/GenBank/DDBJ databases">
        <authorList>
            <consortium name="Pathogen Informatics"/>
            <person name="Doyle S."/>
        </authorList>
    </citation>
    <scope>NUCLEOTIDE SEQUENCE [LARGE SCALE GENOMIC DNA]</scope>
    <source>
        <strain evidence="1 2">NCTC9075</strain>
    </source>
</reference>
<dbReference type="Proteomes" id="UP000254181">
    <property type="component" value="Unassembled WGS sequence"/>
</dbReference>
<gene>
    <name evidence="1" type="ORF">NCTC9075_00386</name>
</gene>
<dbReference type="AlphaFoldDB" id="A0A377K079"/>
<dbReference type="EMBL" id="UGEM01000004">
    <property type="protein sequence ID" value="STP16980.1"/>
    <property type="molecule type" value="Genomic_DNA"/>
</dbReference>